<dbReference type="SMART" id="SM00478">
    <property type="entry name" value="ENDO3c"/>
    <property type="match status" value="1"/>
</dbReference>
<dbReference type="Proteomes" id="UP000199064">
    <property type="component" value="Unassembled WGS sequence"/>
</dbReference>
<reference evidence="7" key="1">
    <citation type="submission" date="2016-10" db="EMBL/GenBank/DDBJ databases">
        <authorList>
            <person name="Varghese N."/>
            <person name="Submissions S."/>
        </authorList>
    </citation>
    <scope>NUCLEOTIDE SEQUENCE [LARGE SCALE GENOMIC DNA]</scope>
    <source>
        <strain evidence="7">ES.061</strain>
    </source>
</reference>
<dbReference type="AlphaFoldDB" id="A0A1H4JVJ0"/>
<protein>
    <recommendedName>
        <fullName evidence="2">DNA-3-methyladenine glycosylase II</fullName>
        <ecNumber evidence="2">3.2.2.21</ecNumber>
    </recommendedName>
</protein>
<dbReference type="Gene3D" id="1.10.340.30">
    <property type="entry name" value="Hypothetical protein, domain 2"/>
    <property type="match status" value="1"/>
</dbReference>
<evidence type="ECO:0000256" key="1">
    <source>
        <dbReference type="ARBA" id="ARBA00000086"/>
    </source>
</evidence>
<dbReference type="SUPFAM" id="SSF48150">
    <property type="entry name" value="DNA-glycosylase"/>
    <property type="match status" value="1"/>
</dbReference>
<dbReference type="PANTHER" id="PTHR43003">
    <property type="entry name" value="DNA-3-METHYLADENINE GLYCOSYLASE"/>
    <property type="match status" value="1"/>
</dbReference>
<feature type="domain" description="HhH-GPD" evidence="5">
    <location>
        <begin position="51"/>
        <end position="203"/>
    </location>
</feature>
<dbReference type="RefSeq" id="WP_090328234.1">
    <property type="nucleotide sequence ID" value="NZ_FNSL01000001.1"/>
</dbReference>
<dbReference type="InterPro" id="IPR051912">
    <property type="entry name" value="Alkylbase_DNA_Glycosylase/TA"/>
</dbReference>
<gene>
    <name evidence="6" type="ORF">SAMN05216452_1720</name>
</gene>
<evidence type="ECO:0000313" key="6">
    <source>
        <dbReference type="EMBL" id="SEB50213.1"/>
    </source>
</evidence>
<dbReference type="Pfam" id="PF00730">
    <property type="entry name" value="HhH-GPD"/>
    <property type="match status" value="1"/>
</dbReference>
<dbReference type="PANTHER" id="PTHR43003:SF13">
    <property type="entry name" value="DNA-3-METHYLADENINE GLYCOSYLASE 2"/>
    <property type="match status" value="1"/>
</dbReference>
<evidence type="ECO:0000256" key="4">
    <source>
        <dbReference type="ARBA" id="ARBA00023204"/>
    </source>
</evidence>
<dbReference type="GO" id="GO:0032993">
    <property type="term" value="C:protein-DNA complex"/>
    <property type="evidence" value="ECO:0007669"/>
    <property type="project" value="TreeGrafter"/>
</dbReference>
<evidence type="ECO:0000256" key="3">
    <source>
        <dbReference type="ARBA" id="ARBA00022763"/>
    </source>
</evidence>
<dbReference type="EC" id="3.2.2.21" evidence="2"/>
<dbReference type="GO" id="GO:0008725">
    <property type="term" value="F:DNA-3-methyladenine glycosylase activity"/>
    <property type="evidence" value="ECO:0007669"/>
    <property type="project" value="TreeGrafter"/>
</dbReference>
<evidence type="ECO:0000313" key="7">
    <source>
        <dbReference type="Proteomes" id="UP000199064"/>
    </source>
</evidence>
<dbReference type="InterPro" id="IPR003265">
    <property type="entry name" value="HhH-GPD_domain"/>
</dbReference>
<keyword evidence="7" id="KW-1185">Reference proteome</keyword>
<dbReference type="GO" id="GO:0006307">
    <property type="term" value="P:DNA alkylation repair"/>
    <property type="evidence" value="ECO:0007669"/>
    <property type="project" value="TreeGrafter"/>
</dbReference>
<proteinExistence type="predicted"/>
<dbReference type="EMBL" id="FNSL01000001">
    <property type="protein sequence ID" value="SEB50213.1"/>
    <property type="molecule type" value="Genomic_DNA"/>
</dbReference>
<dbReference type="GO" id="GO:0006285">
    <property type="term" value="P:base-excision repair, AP site formation"/>
    <property type="evidence" value="ECO:0007669"/>
    <property type="project" value="TreeGrafter"/>
</dbReference>
<comment type="catalytic activity">
    <reaction evidence="1">
        <text>Hydrolysis of alkylated DNA, releasing 3-methyladenine, 3-methylguanine, 7-methylguanine and 7-methyladenine.</text>
        <dbReference type="EC" id="3.2.2.21"/>
    </reaction>
</comment>
<keyword evidence="4" id="KW-0234">DNA repair</keyword>
<dbReference type="Gene3D" id="1.10.1670.40">
    <property type="match status" value="1"/>
</dbReference>
<keyword evidence="3" id="KW-0227">DNA damage</keyword>
<accession>A0A1H4JVJ0</accession>
<dbReference type="InterPro" id="IPR011257">
    <property type="entry name" value="DNA_glycosylase"/>
</dbReference>
<dbReference type="GO" id="GO:0043916">
    <property type="term" value="F:DNA-7-methylguanine glycosylase activity"/>
    <property type="evidence" value="ECO:0007669"/>
    <property type="project" value="TreeGrafter"/>
</dbReference>
<dbReference type="GO" id="GO:0005737">
    <property type="term" value="C:cytoplasm"/>
    <property type="evidence" value="ECO:0007669"/>
    <property type="project" value="TreeGrafter"/>
</dbReference>
<dbReference type="GO" id="GO:0032131">
    <property type="term" value="F:alkylated DNA binding"/>
    <property type="evidence" value="ECO:0007669"/>
    <property type="project" value="TreeGrafter"/>
</dbReference>
<evidence type="ECO:0000256" key="2">
    <source>
        <dbReference type="ARBA" id="ARBA00012000"/>
    </source>
</evidence>
<evidence type="ECO:0000259" key="5">
    <source>
        <dbReference type="SMART" id="SM00478"/>
    </source>
</evidence>
<dbReference type="CDD" id="cd00056">
    <property type="entry name" value="ENDO3c"/>
    <property type="match status" value="1"/>
</dbReference>
<name>A0A1H4JVJ0_9HYPH</name>
<organism evidence="6 7">
    <name type="scientific">Nitratireductor aquibiodomus</name>
    <dbReference type="NCBI Taxonomy" id="204799"/>
    <lineage>
        <taxon>Bacteria</taxon>
        <taxon>Pseudomonadati</taxon>
        <taxon>Pseudomonadota</taxon>
        <taxon>Alphaproteobacteria</taxon>
        <taxon>Hyphomicrobiales</taxon>
        <taxon>Phyllobacteriaceae</taxon>
        <taxon>Nitratireductor</taxon>
    </lineage>
</organism>
<sequence length="214" mass="22421">MKRIDTDADILQALEALVAIDARLQAVRDCAGDIPLRRSAPGFASLVSIILSQQVSRASANAIEARLIGLINPLTPDAILAAGEQPLIAAGLSRAKQRTVLALARAIVEDGFNLETLCARDAGEAITSLTAIHGIGPWTAQVYLLVSAGHPDVFPSGDVALQAAVADALGLPERPDAKSLAGLAESWSPLRAVAARLFWAYYREMKGAEAAPLP</sequence>